<evidence type="ECO:0000256" key="2">
    <source>
        <dbReference type="SAM" id="SignalP"/>
    </source>
</evidence>
<dbReference type="AlphaFoldDB" id="A0A553PW33"/>
<evidence type="ECO:0000313" key="4">
    <source>
        <dbReference type="EMBL" id="TRY81854.1"/>
    </source>
</evidence>
<sequence>MKLSTSTACAVTLFVWLAISPVQGKMTWGIGQQAAYCCGSNAYNPLNEICCDKKIFTRPSAETKCCGKGAIKNRDPQSHAPSRLESSVAPSKSSGSKCDSNSFNPQIQICCSGKIHQKSSELIKCCGEDAYSFTDRNVLCCNGILHKSVPEDSECVGGVIYIKENSICHLSTRPRVDKHCCGKQAFDPRKHICCNGHRHLKTRGTFCCGSEVFAHYDKFSKCCSGHVYNANTTECCGSTIFEKKKSQICCSSTSEAVIYKKKDGHRCCGHHYYNTSLWNCCAEHLKPMSLKQNDRQLKERLKPLMELIPQVCEQKVFLGKVESQTLVETHRYVLLQVLWEKHLNSTDGPWLQFHVDHCGSPVLENGMTYLWEKVNDDYKPLSLPVDLASDVPHLYGLLKCFS</sequence>
<evidence type="ECO:0000313" key="5">
    <source>
        <dbReference type="Proteomes" id="UP000316079"/>
    </source>
</evidence>
<comment type="caution">
    <text evidence="4">The sequence shown here is derived from an EMBL/GenBank/DDBJ whole genome shotgun (WGS) entry which is preliminary data.</text>
</comment>
<feature type="domain" description="Galaxin-like repeats" evidence="3">
    <location>
        <begin position="36"/>
        <end position="168"/>
    </location>
</feature>
<evidence type="ECO:0000256" key="1">
    <source>
        <dbReference type="SAM" id="MobiDB-lite"/>
    </source>
</evidence>
<dbReference type="InterPro" id="IPR055284">
    <property type="entry name" value="Galaxin-like"/>
</dbReference>
<gene>
    <name evidence="4" type="ORF">DNTS_011417</name>
</gene>
<evidence type="ECO:0000259" key="3">
    <source>
        <dbReference type="Pfam" id="PF24748"/>
    </source>
</evidence>
<dbReference type="InterPro" id="IPR056601">
    <property type="entry name" value="Galaxin_dom"/>
</dbReference>
<feature type="signal peptide" evidence="2">
    <location>
        <begin position="1"/>
        <end position="24"/>
    </location>
</feature>
<keyword evidence="5" id="KW-1185">Reference proteome</keyword>
<dbReference type="Proteomes" id="UP000316079">
    <property type="component" value="Unassembled WGS sequence"/>
</dbReference>
<dbReference type="OrthoDB" id="5989849at2759"/>
<feature type="compositionally biased region" description="Low complexity" evidence="1">
    <location>
        <begin position="86"/>
        <end position="100"/>
    </location>
</feature>
<feature type="chain" id="PRO_5022238719" description="Galaxin-like repeats domain-containing protein" evidence="2">
    <location>
        <begin position="25"/>
        <end position="402"/>
    </location>
</feature>
<name>A0A553PW33_9TELE</name>
<accession>A0A553PW33</accession>
<feature type="region of interest" description="Disordered" evidence="1">
    <location>
        <begin position="72"/>
        <end position="100"/>
    </location>
</feature>
<dbReference type="EMBL" id="SRMA01026592">
    <property type="protein sequence ID" value="TRY81854.1"/>
    <property type="molecule type" value="Genomic_DNA"/>
</dbReference>
<dbReference type="Pfam" id="PF24748">
    <property type="entry name" value="Galaxin_repeat"/>
    <property type="match status" value="2"/>
</dbReference>
<proteinExistence type="predicted"/>
<dbReference type="PANTHER" id="PTHR34490:SF3">
    <property type="entry name" value="GALAXIN-LIKE ISOFORM X2"/>
    <property type="match status" value="1"/>
</dbReference>
<organism evidence="4 5">
    <name type="scientific">Danionella cerebrum</name>
    <dbReference type="NCBI Taxonomy" id="2873325"/>
    <lineage>
        <taxon>Eukaryota</taxon>
        <taxon>Metazoa</taxon>
        <taxon>Chordata</taxon>
        <taxon>Craniata</taxon>
        <taxon>Vertebrata</taxon>
        <taxon>Euteleostomi</taxon>
        <taxon>Actinopterygii</taxon>
        <taxon>Neopterygii</taxon>
        <taxon>Teleostei</taxon>
        <taxon>Ostariophysi</taxon>
        <taxon>Cypriniformes</taxon>
        <taxon>Danionidae</taxon>
        <taxon>Danioninae</taxon>
        <taxon>Danionella</taxon>
    </lineage>
</organism>
<protein>
    <recommendedName>
        <fullName evidence="3">Galaxin-like repeats domain-containing protein</fullName>
    </recommendedName>
</protein>
<dbReference type="PANTHER" id="PTHR34490">
    <property type="entry name" value="PROTEIN CBG12054-RELATED"/>
    <property type="match status" value="1"/>
</dbReference>
<keyword evidence="2" id="KW-0732">Signal</keyword>
<feature type="domain" description="Galaxin-like repeats" evidence="3">
    <location>
        <begin position="172"/>
        <end position="282"/>
    </location>
</feature>
<reference evidence="4 5" key="1">
    <citation type="journal article" date="2019" name="Sci. Data">
        <title>Hybrid genome assembly and annotation of Danionella translucida.</title>
        <authorList>
            <person name="Kadobianskyi M."/>
            <person name="Schulze L."/>
            <person name="Schuelke M."/>
            <person name="Judkewitz B."/>
        </authorList>
    </citation>
    <scope>NUCLEOTIDE SEQUENCE [LARGE SCALE GENOMIC DNA]</scope>
    <source>
        <strain evidence="4 5">Bolton</strain>
    </source>
</reference>